<dbReference type="PANTHER" id="PTHR42693">
    <property type="entry name" value="ARYLSULFATASE FAMILY MEMBER"/>
    <property type="match status" value="1"/>
</dbReference>
<accession>A0A9X3ULK8</accession>
<name>A0A9X3ULK8_9HYPH</name>
<comment type="similarity">
    <text evidence="1">Belongs to the sulfatase family.</text>
</comment>
<dbReference type="Pfam" id="PF00884">
    <property type="entry name" value="Sulfatase"/>
    <property type="match status" value="1"/>
</dbReference>
<evidence type="ECO:0000256" key="1">
    <source>
        <dbReference type="ARBA" id="ARBA00008779"/>
    </source>
</evidence>
<dbReference type="InterPro" id="IPR017850">
    <property type="entry name" value="Alkaline_phosphatase_core_sf"/>
</dbReference>
<dbReference type="PANTHER" id="PTHR42693:SF33">
    <property type="entry name" value="ARYLSULFATASE"/>
    <property type="match status" value="1"/>
</dbReference>
<dbReference type="InterPro" id="IPR050738">
    <property type="entry name" value="Sulfatase"/>
</dbReference>
<dbReference type="InterPro" id="IPR000917">
    <property type="entry name" value="Sulfatase_N"/>
</dbReference>
<organism evidence="3 4">
    <name type="scientific">Hoeflea prorocentri</name>
    <dbReference type="NCBI Taxonomy" id="1922333"/>
    <lineage>
        <taxon>Bacteria</taxon>
        <taxon>Pseudomonadati</taxon>
        <taxon>Pseudomonadota</taxon>
        <taxon>Alphaproteobacteria</taxon>
        <taxon>Hyphomicrobiales</taxon>
        <taxon>Rhizobiaceae</taxon>
        <taxon>Hoeflea</taxon>
    </lineage>
</organism>
<feature type="domain" description="Sulfatase N-terminal" evidence="2">
    <location>
        <begin position="2"/>
        <end position="340"/>
    </location>
</feature>
<dbReference type="GO" id="GO:0004065">
    <property type="term" value="F:arylsulfatase activity"/>
    <property type="evidence" value="ECO:0007669"/>
    <property type="project" value="TreeGrafter"/>
</dbReference>
<dbReference type="CDD" id="cd16148">
    <property type="entry name" value="sulfatase_like"/>
    <property type="match status" value="1"/>
</dbReference>
<dbReference type="AlphaFoldDB" id="A0A9X3ULK8"/>
<dbReference type="SUPFAM" id="SSF53649">
    <property type="entry name" value="Alkaline phosphatase-like"/>
    <property type="match status" value="1"/>
</dbReference>
<evidence type="ECO:0000313" key="3">
    <source>
        <dbReference type="EMBL" id="MDA5399061.1"/>
    </source>
</evidence>
<reference evidence="3" key="1">
    <citation type="submission" date="2022-11" db="EMBL/GenBank/DDBJ databases">
        <title>Draft genome sequence of Hoeflea poritis E7-10 and Hoeflea prorocentri PM5-8, separated from scleractinian coral Porites lutea and marine dinoflagellate.</title>
        <authorList>
            <person name="Zhang G."/>
            <person name="Wei Q."/>
            <person name="Cai L."/>
        </authorList>
    </citation>
    <scope>NUCLEOTIDE SEQUENCE</scope>
    <source>
        <strain evidence="3">PM5-8</strain>
    </source>
</reference>
<evidence type="ECO:0000259" key="2">
    <source>
        <dbReference type="Pfam" id="PF00884"/>
    </source>
</evidence>
<dbReference type="Gene3D" id="3.40.720.10">
    <property type="entry name" value="Alkaline Phosphatase, subunit A"/>
    <property type="match status" value="1"/>
</dbReference>
<gene>
    <name evidence="3" type="ORF">OQ273_10800</name>
</gene>
<keyword evidence="4" id="KW-1185">Reference proteome</keyword>
<protein>
    <submittedName>
        <fullName evidence="3">Sulfatase</fullName>
    </submittedName>
</protein>
<evidence type="ECO:0000313" key="4">
    <source>
        <dbReference type="Proteomes" id="UP001151234"/>
    </source>
</evidence>
<dbReference type="EMBL" id="JAPJZI010000001">
    <property type="protein sequence ID" value="MDA5399061.1"/>
    <property type="molecule type" value="Genomic_DNA"/>
</dbReference>
<dbReference type="RefSeq" id="WP_267990511.1">
    <property type="nucleotide sequence ID" value="NZ_JAPJZI010000001.1"/>
</dbReference>
<comment type="caution">
    <text evidence="3">The sequence shown here is derived from an EMBL/GenBank/DDBJ whole genome shotgun (WGS) entry which is preliminary data.</text>
</comment>
<dbReference type="Proteomes" id="UP001151234">
    <property type="component" value="Unassembled WGS sequence"/>
</dbReference>
<sequence length="501" mass="57231">MNIILILVDSLNKDCLSIYNPDTRCRTPSIDAFARKGRIFDNHYIASLPCMPARREIYSGRKEFLWRPWGPLEIFDPRLPQLVGAAGYNTGIVTDHYHYWEEMANGYIQGFASLNFIRGHETDNWKVPKPGDVPDWVKKMSEFRAAEHMEKYYANVRDFKGEEDFFPAKVFSKAGEWLEENAASGPFFLQVESFDVHEPFHVPEPYASMYSDGGSAADYSIWPPYQVYADLDAFMEQTTPEELAFLKSQYMGKATMVDKWLGLFLDKLTTLDLWDDTMVIFTTDHGHDLGQRGVFGKQYPHYDSHANIPMIVWHPDHQSEERVSALTQTVDIFATVIEAAEAPLPDETRHSSSILPALGGAQHRDAVLYGTFGQGVCITDGDWILFKSPVKGKPLFTYSTMINRPLLVDNPVDGRVGKLPDAPVGQDRYDPTVPLPMWKIPIEIDPRTYENFLFNRKDDPNQDHNLWDAEPEQRERMLELLREKIAQEGAPAEQLERLGLA</sequence>
<proteinExistence type="inferred from homology"/>